<evidence type="ECO:0000313" key="2">
    <source>
        <dbReference type="EMBL" id="GJT57766.1"/>
    </source>
</evidence>
<gene>
    <name evidence="2" type="ORF">Tco_0992820</name>
</gene>
<reference evidence="2" key="2">
    <citation type="submission" date="2022-01" db="EMBL/GenBank/DDBJ databases">
        <authorList>
            <person name="Yamashiro T."/>
            <person name="Shiraishi A."/>
            <person name="Satake H."/>
            <person name="Nakayama K."/>
        </authorList>
    </citation>
    <scope>NUCLEOTIDE SEQUENCE</scope>
</reference>
<evidence type="ECO:0000313" key="3">
    <source>
        <dbReference type="Proteomes" id="UP001151760"/>
    </source>
</evidence>
<sequence length="352" mass="39542">MIHPQSYQVIHQQASQAPTISLQSSADPIQVDSSLIAPYFLLTDDPLECLTKALTFISTILASTYPSSNNQLETSSNPMHQVAMPERQTLSYVGNCSTGNDHIARPYTQSKKIQLTTNALFQEDGVKVYDLDCDDVPNAEPSFMANISSYGSDALAKVHNPDNVDNNIINHGVQVKLYFEQSSIVNHLETEITSDSNIIPYSQYVTESQQTVVQNSNLSAQQDALILFVIEQLKSQVINCTKINLDNKSVNDSLTAELKRYKEQVKVLKEGQNVDLKSKDNVSDSCEQSVEIDRLKQTLSEHVKEKESLMQTITLLKNNFKKEESRNIDRKIALEKKIKQLDNIIFKRDQSA</sequence>
<keyword evidence="1" id="KW-0175">Coiled coil</keyword>
<evidence type="ECO:0000256" key="1">
    <source>
        <dbReference type="SAM" id="Coils"/>
    </source>
</evidence>
<dbReference type="Proteomes" id="UP001151760">
    <property type="component" value="Unassembled WGS sequence"/>
</dbReference>
<accession>A0ABQ5F369</accession>
<reference evidence="2" key="1">
    <citation type="journal article" date="2022" name="Int. J. Mol. Sci.">
        <title>Draft Genome of Tanacetum Coccineum: Genomic Comparison of Closely Related Tanacetum-Family Plants.</title>
        <authorList>
            <person name="Yamashiro T."/>
            <person name="Shiraishi A."/>
            <person name="Nakayama K."/>
            <person name="Satake H."/>
        </authorList>
    </citation>
    <scope>NUCLEOTIDE SEQUENCE</scope>
</reference>
<name>A0ABQ5F369_9ASTR</name>
<comment type="caution">
    <text evidence="2">The sequence shown here is derived from an EMBL/GenBank/DDBJ whole genome shotgun (WGS) entry which is preliminary data.</text>
</comment>
<proteinExistence type="predicted"/>
<organism evidence="2 3">
    <name type="scientific">Tanacetum coccineum</name>
    <dbReference type="NCBI Taxonomy" id="301880"/>
    <lineage>
        <taxon>Eukaryota</taxon>
        <taxon>Viridiplantae</taxon>
        <taxon>Streptophyta</taxon>
        <taxon>Embryophyta</taxon>
        <taxon>Tracheophyta</taxon>
        <taxon>Spermatophyta</taxon>
        <taxon>Magnoliopsida</taxon>
        <taxon>eudicotyledons</taxon>
        <taxon>Gunneridae</taxon>
        <taxon>Pentapetalae</taxon>
        <taxon>asterids</taxon>
        <taxon>campanulids</taxon>
        <taxon>Asterales</taxon>
        <taxon>Asteraceae</taxon>
        <taxon>Asteroideae</taxon>
        <taxon>Anthemideae</taxon>
        <taxon>Anthemidinae</taxon>
        <taxon>Tanacetum</taxon>
    </lineage>
</organism>
<feature type="coiled-coil region" evidence="1">
    <location>
        <begin position="251"/>
        <end position="326"/>
    </location>
</feature>
<dbReference type="EMBL" id="BQNB010016960">
    <property type="protein sequence ID" value="GJT57766.1"/>
    <property type="molecule type" value="Genomic_DNA"/>
</dbReference>
<protein>
    <submittedName>
        <fullName evidence="2">Uncharacterized protein</fullName>
    </submittedName>
</protein>
<keyword evidence="3" id="KW-1185">Reference proteome</keyword>